<gene>
    <name evidence="2" type="ORF">H0A36_12220</name>
</gene>
<dbReference type="RefSeq" id="WP_180568803.1">
    <property type="nucleotide sequence ID" value="NZ_JACCKB010000017.1"/>
</dbReference>
<dbReference type="GO" id="GO:0035438">
    <property type="term" value="F:cyclic-di-GMP binding"/>
    <property type="evidence" value="ECO:0007669"/>
    <property type="project" value="InterPro"/>
</dbReference>
<name>A0A853IB63_9GAMM</name>
<feature type="domain" description="PilZ" evidence="1">
    <location>
        <begin position="9"/>
        <end position="108"/>
    </location>
</feature>
<reference evidence="2 3" key="1">
    <citation type="submission" date="2020-07" db="EMBL/GenBank/DDBJ databases">
        <title>Endozoicomonas sp. nov., isolated from sediment.</title>
        <authorList>
            <person name="Gu T."/>
        </authorList>
    </citation>
    <scope>NUCLEOTIDE SEQUENCE [LARGE SCALE GENOMIC DNA]</scope>
    <source>
        <strain evidence="2 3">SM1973</strain>
    </source>
</reference>
<protein>
    <submittedName>
        <fullName evidence="2">PilZ domain-containing protein</fullName>
    </submittedName>
</protein>
<proteinExistence type="predicted"/>
<dbReference type="Proteomes" id="UP000569732">
    <property type="component" value="Unassembled WGS sequence"/>
</dbReference>
<dbReference type="Gene3D" id="2.40.10.220">
    <property type="entry name" value="predicted glycosyltransferase like domains"/>
    <property type="match status" value="1"/>
</dbReference>
<dbReference type="EMBL" id="JACCKB010000017">
    <property type="protein sequence ID" value="NYZ66777.1"/>
    <property type="molecule type" value="Genomic_DNA"/>
</dbReference>
<comment type="caution">
    <text evidence="2">The sequence shown here is derived from an EMBL/GenBank/DDBJ whole genome shotgun (WGS) entry which is preliminary data.</text>
</comment>
<organism evidence="2 3">
    <name type="scientific">Spartinivicinus marinus</name>
    <dbReference type="NCBI Taxonomy" id="2994442"/>
    <lineage>
        <taxon>Bacteria</taxon>
        <taxon>Pseudomonadati</taxon>
        <taxon>Pseudomonadota</taxon>
        <taxon>Gammaproteobacteria</taxon>
        <taxon>Oceanospirillales</taxon>
        <taxon>Zooshikellaceae</taxon>
        <taxon>Spartinivicinus</taxon>
    </lineage>
</organism>
<evidence type="ECO:0000313" key="3">
    <source>
        <dbReference type="Proteomes" id="UP000569732"/>
    </source>
</evidence>
<dbReference type="AlphaFoldDB" id="A0A853IB63"/>
<accession>A0A853IB63</accession>
<evidence type="ECO:0000313" key="2">
    <source>
        <dbReference type="EMBL" id="NYZ66777.1"/>
    </source>
</evidence>
<evidence type="ECO:0000259" key="1">
    <source>
        <dbReference type="Pfam" id="PF07238"/>
    </source>
</evidence>
<keyword evidence="3" id="KW-1185">Reference proteome</keyword>
<sequence>MEKLRLNDHRRYPRTKVQWSGVIKYRDHIIEVTTVDISVQGIMVESSFKVKTNQHAMLMLNCNFNNKKAVLYAKTRVKQIRVSQYKFNLILIFEEISPKFRNFIDNFVSASQNF</sequence>
<dbReference type="Pfam" id="PF07238">
    <property type="entry name" value="PilZ"/>
    <property type="match status" value="1"/>
</dbReference>
<dbReference type="InterPro" id="IPR009875">
    <property type="entry name" value="PilZ_domain"/>
</dbReference>
<dbReference type="SUPFAM" id="SSF141371">
    <property type="entry name" value="PilZ domain-like"/>
    <property type="match status" value="1"/>
</dbReference>